<dbReference type="GO" id="GO:0006310">
    <property type="term" value="P:DNA recombination"/>
    <property type="evidence" value="ECO:0007669"/>
    <property type="project" value="UniProtKB-KW"/>
</dbReference>
<dbReference type="InterPro" id="IPR012337">
    <property type="entry name" value="RNaseH-like_sf"/>
</dbReference>
<dbReference type="GO" id="GO:0003676">
    <property type="term" value="F:nucleic acid binding"/>
    <property type="evidence" value="ECO:0007669"/>
    <property type="project" value="InterPro"/>
</dbReference>
<evidence type="ECO:0000256" key="8">
    <source>
        <dbReference type="ARBA" id="ARBA00022801"/>
    </source>
</evidence>
<dbReference type="GO" id="GO:0003964">
    <property type="term" value="F:RNA-directed DNA polymerase activity"/>
    <property type="evidence" value="ECO:0007669"/>
    <property type="project" value="UniProtKB-KW"/>
</dbReference>
<evidence type="ECO:0000256" key="2">
    <source>
        <dbReference type="ARBA" id="ARBA00022612"/>
    </source>
</evidence>
<keyword evidence="10" id="KW-0460">Magnesium</keyword>
<dbReference type="GO" id="GO:0004519">
    <property type="term" value="F:endonuclease activity"/>
    <property type="evidence" value="ECO:0007669"/>
    <property type="project" value="UniProtKB-KW"/>
</dbReference>
<feature type="domain" description="Integrase catalytic" evidence="16">
    <location>
        <begin position="149"/>
        <end position="321"/>
    </location>
</feature>
<evidence type="ECO:0000256" key="6">
    <source>
        <dbReference type="ARBA" id="ARBA00022741"/>
    </source>
</evidence>
<evidence type="ECO:0000256" key="13">
    <source>
        <dbReference type="ARBA" id="ARBA00022932"/>
    </source>
</evidence>
<dbReference type="EMBL" id="MT365246">
    <property type="protein sequence ID" value="QWM97444.1"/>
    <property type="molecule type" value="Genomic_DNA"/>
</dbReference>
<keyword evidence="8" id="KW-0378">Hydrolase</keyword>
<keyword evidence="4" id="KW-0540">Nuclease</keyword>
<dbReference type="PROSITE" id="PS50994">
    <property type="entry name" value="INTEGRASE"/>
    <property type="match status" value="1"/>
</dbReference>
<dbReference type="InterPro" id="IPR001584">
    <property type="entry name" value="Integrase_cat-core"/>
</dbReference>
<evidence type="ECO:0000256" key="15">
    <source>
        <dbReference type="ARBA" id="ARBA00023172"/>
    </source>
</evidence>
<evidence type="ECO:0000313" key="17">
    <source>
        <dbReference type="EMBL" id="QWM97444.1"/>
    </source>
</evidence>
<keyword evidence="3" id="KW-0645">Protease</keyword>
<proteinExistence type="predicted"/>
<organism evidence="17">
    <name type="scientific">Sesamum indicum</name>
    <name type="common">Oriental sesame</name>
    <name type="synonym">Sesamum orientale</name>
    <dbReference type="NCBI Taxonomy" id="4182"/>
    <lineage>
        <taxon>Eukaryota</taxon>
        <taxon>Viridiplantae</taxon>
        <taxon>Streptophyta</taxon>
        <taxon>Embryophyta</taxon>
        <taxon>Tracheophyta</taxon>
        <taxon>Spermatophyta</taxon>
        <taxon>Magnoliopsida</taxon>
        <taxon>eudicotyledons</taxon>
        <taxon>Gunneridae</taxon>
        <taxon>Pentapetalae</taxon>
        <taxon>asterids</taxon>
        <taxon>lamiids</taxon>
        <taxon>Lamiales</taxon>
        <taxon>Pedaliaceae</taxon>
        <taxon>Sesamum</taxon>
    </lineage>
</organism>
<dbReference type="Gene3D" id="3.30.420.10">
    <property type="entry name" value="Ribonuclease H-like superfamily/Ribonuclease H"/>
    <property type="match status" value="1"/>
</dbReference>
<dbReference type="AlphaFoldDB" id="A0A8F0WNU3"/>
<dbReference type="GO" id="GO:0008233">
    <property type="term" value="F:peptidase activity"/>
    <property type="evidence" value="ECO:0007669"/>
    <property type="project" value="UniProtKB-KW"/>
</dbReference>
<keyword evidence="12" id="KW-0695">RNA-directed DNA polymerase</keyword>
<evidence type="ECO:0000256" key="4">
    <source>
        <dbReference type="ARBA" id="ARBA00022722"/>
    </source>
</evidence>
<keyword evidence="9" id="KW-0067">ATP-binding</keyword>
<keyword evidence="13" id="KW-0239">DNA-directed DNA polymerase</keyword>
<dbReference type="SUPFAM" id="SSF53098">
    <property type="entry name" value="Ribonuclease H-like"/>
    <property type="match status" value="1"/>
</dbReference>
<evidence type="ECO:0000256" key="12">
    <source>
        <dbReference type="ARBA" id="ARBA00022918"/>
    </source>
</evidence>
<name>A0A8F0WNU3_SESIN</name>
<keyword evidence="11" id="KW-0229">DNA integration</keyword>
<dbReference type="GO" id="GO:0005524">
    <property type="term" value="F:ATP binding"/>
    <property type="evidence" value="ECO:0007669"/>
    <property type="project" value="UniProtKB-KW"/>
</dbReference>
<evidence type="ECO:0000256" key="7">
    <source>
        <dbReference type="ARBA" id="ARBA00022759"/>
    </source>
</evidence>
<keyword evidence="2" id="KW-1188">Viral release from host cell</keyword>
<evidence type="ECO:0000259" key="16">
    <source>
        <dbReference type="PROSITE" id="PS50994"/>
    </source>
</evidence>
<evidence type="ECO:0000256" key="11">
    <source>
        <dbReference type="ARBA" id="ARBA00022908"/>
    </source>
</evidence>
<dbReference type="InterPro" id="IPR054722">
    <property type="entry name" value="PolX-like_BBD"/>
</dbReference>
<reference evidence="17" key="1">
    <citation type="submission" date="2020-04" db="EMBL/GenBank/DDBJ databases">
        <authorList>
            <person name="Zhang H."/>
            <person name="Miao H."/>
            <person name="Wang C."/>
            <person name="Li C."/>
            <person name="Ju M."/>
            <person name="Wei L."/>
        </authorList>
    </citation>
    <scope>NUCLEOTIDE SEQUENCE</scope>
</reference>
<evidence type="ECO:0000256" key="14">
    <source>
        <dbReference type="ARBA" id="ARBA00023113"/>
    </source>
</evidence>
<dbReference type="Pfam" id="PF00665">
    <property type="entry name" value="rve"/>
    <property type="match status" value="1"/>
</dbReference>
<dbReference type="InterPro" id="IPR025724">
    <property type="entry name" value="GAG-pre-integrase_dom"/>
</dbReference>
<dbReference type="Pfam" id="PF13976">
    <property type="entry name" value="gag_pre-integrs"/>
    <property type="match status" value="1"/>
</dbReference>
<keyword evidence="15" id="KW-0233">DNA recombination</keyword>
<dbReference type="InterPro" id="IPR039537">
    <property type="entry name" value="Retrotran_Ty1/copia-like"/>
</dbReference>
<dbReference type="GO" id="GO:0006508">
    <property type="term" value="P:proteolysis"/>
    <property type="evidence" value="ECO:0007669"/>
    <property type="project" value="UniProtKB-KW"/>
</dbReference>
<dbReference type="InterPro" id="IPR036397">
    <property type="entry name" value="RNaseH_sf"/>
</dbReference>
<dbReference type="GO" id="GO:0015074">
    <property type="term" value="P:DNA integration"/>
    <property type="evidence" value="ECO:0007669"/>
    <property type="project" value="UniProtKB-KW"/>
</dbReference>
<keyword evidence="5" id="KW-0479">Metal-binding</keyword>
<keyword evidence="6" id="KW-0547">Nucleotide-binding</keyword>
<evidence type="ECO:0000256" key="3">
    <source>
        <dbReference type="ARBA" id="ARBA00022670"/>
    </source>
</evidence>
<comment type="function">
    <text evidence="1">The aspartyl protease (PR) mediates the proteolytic cleavages of the Gag and Gag-Pol polyproteins after assembly of the VLP.</text>
</comment>
<protein>
    <submittedName>
        <fullName evidence="17">OC1</fullName>
    </submittedName>
</protein>
<keyword evidence="14" id="KW-0917">Virion maturation</keyword>
<evidence type="ECO:0000256" key="10">
    <source>
        <dbReference type="ARBA" id="ARBA00022842"/>
    </source>
</evidence>
<keyword evidence="13" id="KW-0808">Transferase</keyword>
<evidence type="ECO:0000256" key="9">
    <source>
        <dbReference type="ARBA" id="ARBA00022840"/>
    </source>
</evidence>
<evidence type="ECO:0000256" key="5">
    <source>
        <dbReference type="ARBA" id="ARBA00022723"/>
    </source>
</evidence>
<keyword evidence="7" id="KW-0255">Endonuclease</keyword>
<dbReference type="GO" id="GO:0003887">
    <property type="term" value="F:DNA-directed DNA polymerase activity"/>
    <property type="evidence" value="ECO:0007669"/>
    <property type="project" value="UniProtKB-KW"/>
</dbReference>
<accession>A0A8F0WNU3</accession>
<dbReference type="PANTHER" id="PTHR42648">
    <property type="entry name" value="TRANSPOSASE, PUTATIVE-RELATED"/>
    <property type="match status" value="1"/>
</dbReference>
<dbReference type="PANTHER" id="PTHR42648:SF11">
    <property type="entry name" value="TRANSPOSON TY4-P GAG-POL POLYPROTEIN"/>
    <property type="match status" value="1"/>
</dbReference>
<dbReference type="GO" id="GO:0046872">
    <property type="term" value="F:metal ion binding"/>
    <property type="evidence" value="ECO:0007669"/>
    <property type="project" value="UniProtKB-KW"/>
</dbReference>
<dbReference type="Pfam" id="PF22936">
    <property type="entry name" value="Pol_BBD"/>
    <property type="match status" value="1"/>
</dbReference>
<sequence>MTNEKRCEIKGIGDISLIFNDGYKLILNYVRYVPELSHNLISCAALEGEGLEGRWGKRIMKIMKGSFVVFKAEKRRNLYLCSVTYDSMVASVNMHDKTCLWHKYFGHISQKRLEFLNKEGILCDKVDKLQFCDECVIGKKHRVHFPATPSPNPSMSSCILDYVHTDVWGSSKEPTHGGNRYFLSIIDNFSKKVFVFLLKHKYEVFEKFEKWKTLVENQTGKKLKSLRTDNGLEFCNQNFYDLCDKFGIKRHRTNPYIPQQNGVAERMNRTLLEKVRCLLISSGLQKSSWGEAVLTAAYLVNLSSSVQLLGKSDETVWSGKKPDVSLLRTFGCSAFVHQNSDKLGPRSMNVFLLVILMGLKGTEQKDITFNKVGNNQEEGEILGENNDEQNLEEPIENLLHNYQLTQDRRRREHRIPSRLKDFQVALNIENSEPSNIDEALKSKEWLSAMNEEMKSLKDNHTWDLVSKPKNCSLVDCK</sequence>
<keyword evidence="13" id="KW-0548">Nucleotidyltransferase</keyword>
<evidence type="ECO:0000256" key="1">
    <source>
        <dbReference type="ARBA" id="ARBA00002180"/>
    </source>
</evidence>